<feature type="domain" description="ABC transporter" evidence="6">
    <location>
        <begin position="257"/>
        <end position="497"/>
    </location>
</feature>
<dbReference type="AlphaFoldDB" id="A0A0P1IPR3"/>
<accession>A0A0P1IPR3</accession>
<dbReference type="RefSeq" id="WP_058314541.1">
    <property type="nucleotide sequence ID" value="NZ_CYTO01000010.1"/>
</dbReference>
<keyword evidence="2" id="KW-0762">Sugar transport</keyword>
<evidence type="ECO:0000313" key="7">
    <source>
        <dbReference type="EMBL" id="CUK25561.1"/>
    </source>
</evidence>
<keyword evidence="3" id="KW-0677">Repeat</keyword>
<dbReference type="OrthoDB" id="9805029at2"/>
<dbReference type="STRING" id="1715691.TA5113_01622"/>
<keyword evidence="5 7" id="KW-0067">ATP-binding</keyword>
<dbReference type="SMART" id="SM00382">
    <property type="entry name" value="AAA"/>
    <property type="match status" value="2"/>
</dbReference>
<dbReference type="InterPro" id="IPR003593">
    <property type="entry name" value="AAA+_ATPase"/>
</dbReference>
<dbReference type="EMBL" id="CYUE01000013">
    <property type="protein sequence ID" value="CUK25561.1"/>
    <property type="molecule type" value="Genomic_DNA"/>
</dbReference>
<dbReference type="PANTHER" id="PTHR43790">
    <property type="entry name" value="CARBOHYDRATE TRANSPORT ATP-BINDING PROTEIN MG119-RELATED"/>
    <property type="match status" value="1"/>
</dbReference>
<dbReference type="Gene3D" id="3.40.50.300">
    <property type="entry name" value="P-loop containing nucleotide triphosphate hydrolases"/>
    <property type="match status" value="2"/>
</dbReference>
<keyword evidence="7" id="KW-0378">Hydrolase</keyword>
<name>A0A0P1IPR3_9RHOB</name>
<dbReference type="PROSITE" id="PS00211">
    <property type="entry name" value="ABC_TRANSPORTER_1"/>
    <property type="match status" value="1"/>
</dbReference>
<dbReference type="GO" id="GO:0005524">
    <property type="term" value="F:ATP binding"/>
    <property type="evidence" value="ECO:0007669"/>
    <property type="project" value="UniProtKB-KW"/>
</dbReference>
<dbReference type="EC" id="3.6.3.17" evidence="7"/>
<feature type="domain" description="ABC transporter" evidence="6">
    <location>
        <begin position="9"/>
        <end position="244"/>
    </location>
</feature>
<sequence length="508" mass="54429">MTEPNLPIASIKGVTKSFGATIALQDVDFDCYPGEVHAVLGENGAGKSTLMKTISGVLAPTSGTVFAQGKPVTFKGPADAMAVGFVCMYQELSLVPDLTVRENLLLGAPGSGLGRLKGGALPKARELLDQIDGEHIRFGSKVSDLTLAECQQVEVVKALIRNPKLLILDESTSALNSSVVDKVFDLVRAQRDLGVAILFISHRFHEIEALADRISVFRNGQRVETFRNGDQDYSTIINMMVGQRIDELFPPKVIPKAGAEPVLELRDFAWPPKVKPTSFTIKEGQIIGLGGLDGQGQSTLLQGIFGLLKGTQGTILINGSDAPKSGPLAAKQSDVGLAYIPEDRKADGLIQAQSINENLELAALGRSDLNATDHNIYKPSLDRLELKHGGLDLPVSSLSGGNQQKVVLAKWLALAPKVLLLADPTRGIDVKTKTQIYALLRELAEQGTAILLLSTDYEELIHLCDETHIFYDGGIVRSLRGEDLSAQNIIGASLNIPDVADHKGIADA</sequence>
<dbReference type="Pfam" id="PF00005">
    <property type="entry name" value="ABC_tran"/>
    <property type="match status" value="2"/>
</dbReference>
<dbReference type="SUPFAM" id="SSF52540">
    <property type="entry name" value="P-loop containing nucleoside triphosphate hydrolases"/>
    <property type="match status" value="2"/>
</dbReference>
<keyword evidence="1" id="KW-0813">Transport</keyword>
<dbReference type="InterPro" id="IPR003439">
    <property type="entry name" value="ABC_transporter-like_ATP-bd"/>
</dbReference>
<evidence type="ECO:0000256" key="1">
    <source>
        <dbReference type="ARBA" id="ARBA00022448"/>
    </source>
</evidence>
<evidence type="ECO:0000256" key="5">
    <source>
        <dbReference type="ARBA" id="ARBA00022840"/>
    </source>
</evidence>
<dbReference type="GO" id="GO:0016887">
    <property type="term" value="F:ATP hydrolysis activity"/>
    <property type="evidence" value="ECO:0007669"/>
    <property type="project" value="InterPro"/>
</dbReference>
<dbReference type="InterPro" id="IPR050107">
    <property type="entry name" value="ABC_carbohydrate_import_ATPase"/>
</dbReference>
<evidence type="ECO:0000259" key="6">
    <source>
        <dbReference type="PROSITE" id="PS50893"/>
    </source>
</evidence>
<proteinExistence type="predicted"/>
<evidence type="ECO:0000313" key="8">
    <source>
        <dbReference type="Proteomes" id="UP000051184"/>
    </source>
</evidence>
<dbReference type="InterPro" id="IPR017871">
    <property type="entry name" value="ABC_transporter-like_CS"/>
</dbReference>
<dbReference type="Proteomes" id="UP000051184">
    <property type="component" value="Unassembled WGS sequence"/>
</dbReference>
<protein>
    <submittedName>
        <fullName evidence="7">Arabinose import ATP-binding protein AraG</fullName>
        <ecNumber evidence="7">3.6.3.17</ecNumber>
    </submittedName>
</protein>
<keyword evidence="8" id="KW-1185">Reference proteome</keyword>
<organism evidence="7 8">
    <name type="scientific">Cognatishimia activa</name>
    <dbReference type="NCBI Taxonomy" id="1715691"/>
    <lineage>
        <taxon>Bacteria</taxon>
        <taxon>Pseudomonadati</taxon>
        <taxon>Pseudomonadota</taxon>
        <taxon>Alphaproteobacteria</taxon>
        <taxon>Rhodobacterales</taxon>
        <taxon>Paracoccaceae</taxon>
        <taxon>Cognatishimia</taxon>
    </lineage>
</organism>
<evidence type="ECO:0000256" key="3">
    <source>
        <dbReference type="ARBA" id="ARBA00022737"/>
    </source>
</evidence>
<dbReference type="CDD" id="cd03215">
    <property type="entry name" value="ABC_Carb_Monos_II"/>
    <property type="match status" value="1"/>
</dbReference>
<reference evidence="8" key="1">
    <citation type="submission" date="2015-09" db="EMBL/GenBank/DDBJ databases">
        <authorList>
            <person name="Rodrigo-Torres Lidia"/>
            <person name="Arahal R.David."/>
        </authorList>
    </citation>
    <scope>NUCLEOTIDE SEQUENCE [LARGE SCALE GENOMIC DNA]</scope>
    <source>
        <strain evidence="8">CECT 5114</strain>
    </source>
</reference>
<dbReference type="InterPro" id="IPR027417">
    <property type="entry name" value="P-loop_NTPase"/>
</dbReference>
<dbReference type="PANTHER" id="PTHR43790:SF9">
    <property type="entry name" value="GALACTOFURANOSE TRANSPORTER ATP-BINDING PROTEIN YTFR"/>
    <property type="match status" value="1"/>
</dbReference>
<gene>
    <name evidence="7" type="primary">araG_1</name>
    <name evidence="7" type="ORF">TA5114_01362</name>
</gene>
<evidence type="ECO:0000256" key="4">
    <source>
        <dbReference type="ARBA" id="ARBA00022741"/>
    </source>
</evidence>
<evidence type="ECO:0000256" key="2">
    <source>
        <dbReference type="ARBA" id="ARBA00022597"/>
    </source>
</evidence>
<dbReference type="PROSITE" id="PS50893">
    <property type="entry name" value="ABC_TRANSPORTER_2"/>
    <property type="match status" value="2"/>
</dbReference>
<dbReference type="CDD" id="cd03216">
    <property type="entry name" value="ABC_Carb_Monos_I"/>
    <property type="match status" value="1"/>
</dbReference>
<keyword evidence="4" id="KW-0547">Nucleotide-binding</keyword>